<name>A0AAN9M782_CANGL</name>
<evidence type="ECO:0000313" key="2">
    <source>
        <dbReference type="EMBL" id="KAK7349560.1"/>
    </source>
</evidence>
<dbReference type="InterPro" id="IPR000008">
    <property type="entry name" value="C2_dom"/>
</dbReference>
<dbReference type="PANTHER" id="PTHR32246:SF74">
    <property type="entry name" value="BON1-ASSOCIATED-LIKE PROTEIN"/>
    <property type="match status" value="1"/>
</dbReference>
<evidence type="ECO:0000259" key="1">
    <source>
        <dbReference type="PROSITE" id="PS50004"/>
    </source>
</evidence>
<dbReference type="InterPro" id="IPR044750">
    <property type="entry name" value="C2_SRC2/BAP"/>
</dbReference>
<protein>
    <recommendedName>
        <fullName evidence="1">C2 domain-containing protein</fullName>
    </recommendedName>
</protein>
<keyword evidence="3" id="KW-1185">Reference proteome</keyword>
<sequence length="182" mass="20656">MGVSSRTLEITVISCENLHVTEDSYVVVRAESLNCCTTKMAKDSGANKTSLFSWNEKLMVTIPMYAKSITFEVQCNKFKSLRPVAVARIALSDFLNDAVPENTFQLFSYRLRDWEGKRNGIIHFAVRMPPPEECFNFTVKPVKGTVPCKHSGQRFKGIHTSDKNSNDIVIGVPFWWNYPNII</sequence>
<dbReference type="Gene3D" id="2.60.40.150">
    <property type="entry name" value="C2 domain"/>
    <property type="match status" value="1"/>
</dbReference>
<gene>
    <name evidence="2" type="ORF">VNO77_07011</name>
</gene>
<dbReference type="Proteomes" id="UP001367508">
    <property type="component" value="Unassembled WGS sequence"/>
</dbReference>
<dbReference type="SMART" id="SM00239">
    <property type="entry name" value="C2"/>
    <property type="match status" value="1"/>
</dbReference>
<dbReference type="CDD" id="cd04051">
    <property type="entry name" value="C2_SRC2_like"/>
    <property type="match status" value="1"/>
</dbReference>
<dbReference type="PANTHER" id="PTHR32246">
    <property type="entry name" value="INGRESSION PROTEIN FIC1"/>
    <property type="match status" value="1"/>
</dbReference>
<evidence type="ECO:0000313" key="3">
    <source>
        <dbReference type="Proteomes" id="UP001367508"/>
    </source>
</evidence>
<accession>A0AAN9M782</accession>
<dbReference type="PROSITE" id="PS50004">
    <property type="entry name" value="C2"/>
    <property type="match status" value="1"/>
</dbReference>
<reference evidence="2 3" key="1">
    <citation type="submission" date="2024-01" db="EMBL/GenBank/DDBJ databases">
        <title>The genomes of 5 underutilized Papilionoideae crops provide insights into root nodulation and disease resistanc.</title>
        <authorList>
            <person name="Jiang F."/>
        </authorList>
    </citation>
    <scope>NUCLEOTIDE SEQUENCE [LARGE SCALE GENOMIC DNA]</scope>
    <source>
        <strain evidence="2">LVBAO_FW01</strain>
        <tissue evidence="2">Leaves</tissue>
    </source>
</reference>
<proteinExistence type="predicted"/>
<dbReference type="EMBL" id="JAYMYQ010000002">
    <property type="protein sequence ID" value="KAK7349560.1"/>
    <property type="molecule type" value="Genomic_DNA"/>
</dbReference>
<dbReference type="Pfam" id="PF00168">
    <property type="entry name" value="C2"/>
    <property type="match status" value="1"/>
</dbReference>
<dbReference type="GO" id="GO:0006952">
    <property type="term" value="P:defense response"/>
    <property type="evidence" value="ECO:0007669"/>
    <property type="project" value="InterPro"/>
</dbReference>
<dbReference type="SUPFAM" id="SSF49562">
    <property type="entry name" value="C2 domain (Calcium/lipid-binding domain, CaLB)"/>
    <property type="match status" value="1"/>
</dbReference>
<comment type="caution">
    <text evidence="2">The sequence shown here is derived from an EMBL/GenBank/DDBJ whole genome shotgun (WGS) entry which is preliminary data.</text>
</comment>
<dbReference type="AlphaFoldDB" id="A0AAN9M782"/>
<feature type="domain" description="C2" evidence="1">
    <location>
        <begin position="1"/>
        <end position="104"/>
    </location>
</feature>
<dbReference type="InterPro" id="IPR035892">
    <property type="entry name" value="C2_domain_sf"/>
</dbReference>
<organism evidence="2 3">
    <name type="scientific">Canavalia gladiata</name>
    <name type="common">Sword bean</name>
    <name type="synonym">Dolichos gladiatus</name>
    <dbReference type="NCBI Taxonomy" id="3824"/>
    <lineage>
        <taxon>Eukaryota</taxon>
        <taxon>Viridiplantae</taxon>
        <taxon>Streptophyta</taxon>
        <taxon>Embryophyta</taxon>
        <taxon>Tracheophyta</taxon>
        <taxon>Spermatophyta</taxon>
        <taxon>Magnoliopsida</taxon>
        <taxon>eudicotyledons</taxon>
        <taxon>Gunneridae</taxon>
        <taxon>Pentapetalae</taxon>
        <taxon>rosids</taxon>
        <taxon>fabids</taxon>
        <taxon>Fabales</taxon>
        <taxon>Fabaceae</taxon>
        <taxon>Papilionoideae</taxon>
        <taxon>50 kb inversion clade</taxon>
        <taxon>NPAAA clade</taxon>
        <taxon>indigoferoid/millettioid clade</taxon>
        <taxon>Phaseoleae</taxon>
        <taxon>Canavalia</taxon>
    </lineage>
</organism>